<comment type="catalytic activity">
    <reaction evidence="9 11">
        <text>hydrogencarbonate + L-glutamine + 2 ATP + H2O = carbamoyl phosphate + L-glutamate + 2 ADP + phosphate + 2 H(+)</text>
        <dbReference type="Rhea" id="RHEA:18633"/>
        <dbReference type="ChEBI" id="CHEBI:15377"/>
        <dbReference type="ChEBI" id="CHEBI:15378"/>
        <dbReference type="ChEBI" id="CHEBI:17544"/>
        <dbReference type="ChEBI" id="CHEBI:29985"/>
        <dbReference type="ChEBI" id="CHEBI:30616"/>
        <dbReference type="ChEBI" id="CHEBI:43474"/>
        <dbReference type="ChEBI" id="CHEBI:58228"/>
        <dbReference type="ChEBI" id="CHEBI:58359"/>
        <dbReference type="ChEBI" id="CHEBI:456216"/>
        <dbReference type="EC" id="6.3.5.5"/>
    </reaction>
</comment>
<dbReference type="InterPro" id="IPR036480">
    <property type="entry name" value="CarbP_synth_ssu_N_sf"/>
</dbReference>
<dbReference type="FunFam" id="3.50.30.20:FF:000001">
    <property type="entry name" value="Carbamoyl-phosphate synthase small chain"/>
    <property type="match status" value="1"/>
</dbReference>
<dbReference type="EMBL" id="FNYK01000032">
    <property type="protein sequence ID" value="SEI89297.1"/>
    <property type="molecule type" value="Genomic_DNA"/>
</dbReference>
<dbReference type="InterPro" id="IPR017926">
    <property type="entry name" value="GATASE"/>
</dbReference>
<feature type="binding site" evidence="11">
    <location>
        <position position="291"/>
    </location>
    <ligand>
        <name>L-glutamine</name>
        <dbReference type="ChEBI" id="CHEBI:58359"/>
    </ligand>
</feature>
<dbReference type="InterPro" id="IPR035686">
    <property type="entry name" value="CPSase_GATase1"/>
</dbReference>
<feature type="binding site" evidence="11">
    <location>
        <position position="288"/>
    </location>
    <ligand>
        <name>L-glutamine</name>
        <dbReference type="ChEBI" id="CHEBI:58359"/>
    </ligand>
</feature>
<keyword evidence="14" id="KW-1185">Reference proteome</keyword>
<protein>
    <recommendedName>
        <fullName evidence="11">Carbamoyl phosphate synthase small chain</fullName>
        <ecNumber evidence="11">6.3.5.5</ecNumber>
    </recommendedName>
    <alternativeName>
        <fullName evidence="11">Carbamoyl phosphate synthetase glutamine chain</fullName>
    </alternativeName>
</protein>
<evidence type="ECO:0000259" key="12">
    <source>
        <dbReference type="SMART" id="SM01097"/>
    </source>
</evidence>
<evidence type="ECO:0000256" key="3">
    <source>
        <dbReference type="ARBA" id="ARBA00007800"/>
    </source>
</evidence>
<keyword evidence="7 11" id="KW-0315">Glutamine amidotransferase</keyword>
<evidence type="ECO:0000256" key="8">
    <source>
        <dbReference type="ARBA" id="ARBA00022975"/>
    </source>
</evidence>
<feature type="region of interest" description="CPSase" evidence="11">
    <location>
        <begin position="1"/>
        <end position="169"/>
    </location>
</feature>
<feature type="active site" evidence="11">
    <location>
        <position position="333"/>
    </location>
</feature>
<feature type="binding site" evidence="11">
    <location>
        <position position="220"/>
    </location>
    <ligand>
        <name>L-glutamine</name>
        <dbReference type="ChEBI" id="CHEBI:58359"/>
    </ligand>
</feature>
<sequence>MKAYLILEDGHVFEGVSFGAEKEVISEFVFNTSMTGYTEILTDPSYAGQSVVMTYPLIGNYGVSYKDQEAAHPFVEGFVVHELSRLGSNFRMNMNLNDYMIENNIPGIQGVDTRAITKIIRQHGCMNGMITTQKYNLDEVLDKIKAFKVEGVVQRCTCDAPYKLGKGDFHVALYDFGAKRNIAKELVKRGCEVTVVPASTPASEIINGNYDGIMLSNGPGDPAENVEIVKEIKELAASGMPIFAICLGHQLMALAHDFKTEKLKFGHHGANHPVRDAHTGRVYISTQNHNYVIKEDSIDPEVAKVWFTNVNDGTIEGMEYINENIRTVQFHPEASAGPHDTAYLFDEFIKMMGGHKNA</sequence>
<comment type="subunit">
    <text evidence="11">Composed of two chains; the small (or glutamine) chain promotes the hydrolysis of glutamine to ammonia, which is used by the large (or ammonia) chain to synthesize carbamoyl phosphate. Tetramer of heterodimers (alpha,beta)4.</text>
</comment>
<feature type="active site" description="Nucleophile" evidence="11">
    <location>
        <position position="246"/>
    </location>
</feature>
<gene>
    <name evidence="11" type="primary">carA</name>
    <name evidence="13" type="ORF">SAMN04487834_10327</name>
</gene>
<organism evidence="13 14">
    <name type="scientific">Sharpea azabuensis</name>
    <dbReference type="NCBI Taxonomy" id="322505"/>
    <lineage>
        <taxon>Bacteria</taxon>
        <taxon>Bacillati</taxon>
        <taxon>Bacillota</taxon>
        <taxon>Erysipelotrichia</taxon>
        <taxon>Erysipelotrichales</taxon>
        <taxon>Coprobacillaceae</taxon>
        <taxon>Sharpea</taxon>
    </lineage>
</organism>
<dbReference type="HAMAP" id="MF_01209">
    <property type="entry name" value="CPSase_S_chain"/>
    <property type="match status" value="1"/>
</dbReference>
<keyword evidence="5 11" id="KW-0547">Nucleotide-binding</keyword>
<dbReference type="GO" id="GO:0004088">
    <property type="term" value="F:carbamoyl-phosphate synthase (glutamine-hydrolyzing) activity"/>
    <property type="evidence" value="ECO:0007669"/>
    <property type="project" value="UniProtKB-UniRule"/>
</dbReference>
<dbReference type="SMART" id="SM01097">
    <property type="entry name" value="CPSase_sm_chain"/>
    <property type="match status" value="1"/>
</dbReference>
<evidence type="ECO:0000256" key="6">
    <source>
        <dbReference type="ARBA" id="ARBA00022840"/>
    </source>
</evidence>
<dbReference type="PRINTS" id="PR00099">
    <property type="entry name" value="CPSGATASE"/>
</dbReference>
<keyword evidence="4 11" id="KW-0436">Ligase</keyword>
<dbReference type="PANTHER" id="PTHR43418:SF7">
    <property type="entry name" value="CARBAMOYL-PHOSPHATE SYNTHASE SMALL CHAIN"/>
    <property type="match status" value="1"/>
</dbReference>
<dbReference type="AlphaFoldDB" id="A0A1H6UHN2"/>
<dbReference type="PROSITE" id="PS51273">
    <property type="entry name" value="GATASE_TYPE_1"/>
    <property type="match status" value="1"/>
</dbReference>
<keyword evidence="11" id="KW-0055">Arginine biosynthesis</keyword>
<dbReference type="STRING" id="322505.SAMN04487836_11146"/>
<dbReference type="GO" id="GO:0044205">
    <property type="term" value="P:'de novo' UMP biosynthetic process"/>
    <property type="evidence" value="ECO:0007669"/>
    <property type="project" value="UniProtKB-UniRule"/>
</dbReference>
<dbReference type="GO" id="GO:0006541">
    <property type="term" value="P:glutamine metabolic process"/>
    <property type="evidence" value="ECO:0007669"/>
    <property type="project" value="InterPro"/>
</dbReference>
<evidence type="ECO:0000313" key="14">
    <source>
        <dbReference type="Proteomes" id="UP000183028"/>
    </source>
</evidence>
<dbReference type="GO" id="GO:0006526">
    <property type="term" value="P:L-arginine biosynthetic process"/>
    <property type="evidence" value="ECO:0007669"/>
    <property type="project" value="UniProtKB-UniRule"/>
</dbReference>
<dbReference type="UniPathway" id="UPA00070">
    <property type="reaction ID" value="UER00115"/>
</dbReference>
<dbReference type="Proteomes" id="UP000183028">
    <property type="component" value="Unassembled WGS sequence"/>
</dbReference>
<feature type="binding site" evidence="11">
    <location>
        <position position="45"/>
    </location>
    <ligand>
        <name>L-glutamine</name>
        <dbReference type="ChEBI" id="CHEBI:58359"/>
    </ligand>
</feature>
<dbReference type="SUPFAM" id="SSF52317">
    <property type="entry name" value="Class I glutamine amidotransferase-like"/>
    <property type="match status" value="1"/>
</dbReference>
<dbReference type="GO" id="GO:0005524">
    <property type="term" value="F:ATP binding"/>
    <property type="evidence" value="ECO:0007669"/>
    <property type="project" value="UniProtKB-UniRule"/>
</dbReference>
<dbReference type="PRINTS" id="PR00096">
    <property type="entry name" value="GATASE"/>
</dbReference>
<dbReference type="Pfam" id="PF00117">
    <property type="entry name" value="GATase"/>
    <property type="match status" value="1"/>
</dbReference>
<keyword evidence="6 11" id="KW-0067">ATP-binding</keyword>
<dbReference type="SUPFAM" id="SSF52021">
    <property type="entry name" value="Carbamoyl phosphate synthetase, small subunit N-terminal domain"/>
    <property type="match status" value="1"/>
</dbReference>
<dbReference type="GO" id="GO:0006207">
    <property type="term" value="P:'de novo' pyrimidine nucleobase biosynthetic process"/>
    <property type="evidence" value="ECO:0007669"/>
    <property type="project" value="InterPro"/>
</dbReference>
<comment type="similarity">
    <text evidence="3 11">Belongs to the CarA family.</text>
</comment>
<evidence type="ECO:0000256" key="2">
    <source>
        <dbReference type="ARBA" id="ARBA00005077"/>
    </source>
</evidence>
<dbReference type="OrthoDB" id="9804328at2"/>
<dbReference type="Gene3D" id="3.50.30.20">
    <property type="entry name" value="Carbamoyl-phosphate synthase small subunit, N-terminal domain"/>
    <property type="match status" value="1"/>
</dbReference>
<reference evidence="14" key="1">
    <citation type="submission" date="2016-10" db="EMBL/GenBank/DDBJ databases">
        <authorList>
            <person name="Varghese N."/>
        </authorList>
    </citation>
    <scope>NUCLEOTIDE SEQUENCE [LARGE SCALE GENOMIC DNA]</scope>
    <source>
        <strain evidence="14">DSM 20406</strain>
    </source>
</reference>
<dbReference type="NCBIfam" id="NF009475">
    <property type="entry name" value="PRK12838.1"/>
    <property type="match status" value="1"/>
</dbReference>
<evidence type="ECO:0000256" key="9">
    <source>
        <dbReference type="ARBA" id="ARBA00048816"/>
    </source>
</evidence>
<dbReference type="Gene3D" id="3.40.50.880">
    <property type="match status" value="1"/>
</dbReference>
<dbReference type="CDD" id="cd01744">
    <property type="entry name" value="GATase1_CPSase"/>
    <property type="match status" value="1"/>
</dbReference>
<dbReference type="eggNOG" id="COG0505">
    <property type="taxonomic scope" value="Bacteria"/>
</dbReference>
<dbReference type="InterPro" id="IPR002474">
    <property type="entry name" value="CarbamoylP_synth_ssu_N"/>
</dbReference>
<evidence type="ECO:0000256" key="10">
    <source>
        <dbReference type="ARBA" id="ARBA00049285"/>
    </source>
</evidence>
<dbReference type="PRINTS" id="PR00097">
    <property type="entry name" value="ANTSNTHASEII"/>
</dbReference>
<dbReference type="InterPro" id="IPR050472">
    <property type="entry name" value="Anth_synth/Amidotransfase"/>
</dbReference>
<dbReference type="PANTHER" id="PTHR43418">
    <property type="entry name" value="MULTIFUNCTIONAL TRYPTOPHAN BIOSYNTHESIS PROTEIN-RELATED"/>
    <property type="match status" value="1"/>
</dbReference>
<feature type="binding site" evidence="11">
    <location>
        <position position="247"/>
    </location>
    <ligand>
        <name>L-glutamine</name>
        <dbReference type="ChEBI" id="CHEBI:58359"/>
    </ligand>
</feature>
<feature type="active site" evidence="11">
    <location>
        <position position="331"/>
    </location>
</feature>
<dbReference type="GeneID" id="54120731"/>
<dbReference type="InterPro" id="IPR029062">
    <property type="entry name" value="Class_I_gatase-like"/>
</dbReference>
<evidence type="ECO:0000256" key="5">
    <source>
        <dbReference type="ARBA" id="ARBA00022741"/>
    </source>
</evidence>
<dbReference type="NCBIfam" id="TIGR01368">
    <property type="entry name" value="CPSaseIIsmall"/>
    <property type="match status" value="1"/>
</dbReference>
<evidence type="ECO:0000256" key="4">
    <source>
        <dbReference type="ARBA" id="ARBA00022598"/>
    </source>
</evidence>
<accession>A0A1H6UHN2</accession>
<comment type="pathway">
    <text evidence="2 11">Amino-acid biosynthesis; L-arginine biosynthesis; carbamoyl phosphate from bicarbonate: step 1/1.</text>
</comment>
<feature type="binding site" evidence="11">
    <location>
        <position position="218"/>
    </location>
    <ligand>
        <name>L-glutamine</name>
        <dbReference type="ChEBI" id="CHEBI:58359"/>
    </ligand>
</feature>
<dbReference type="EC" id="6.3.5.5" evidence="11"/>
<comment type="function">
    <text evidence="11">Small subunit of the glutamine-dependent carbamoyl phosphate synthetase (CPSase). CPSase catalyzes the formation of carbamoyl phosphate from the ammonia moiety of glutamine, carbonate, and phosphate donated by ATP, constituting the first step of 2 biosynthetic pathways, one leading to arginine and/or urea and the other to pyrimidine nucleotides. The small subunit (glutamine amidotransferase) binds and cleaves glutamine to supply the large subunit with the substrate ammonia.</text>
</comment>
<comment type="pathway">
    <text evidence="1 11">Pyrimidine metabolism; UMP biosynthesis via de novo pathway; (S)-dihydroorotate from bicarbonate: step 1/3.</text>
</comment>
<name>A0A1H6UHN2_9FIRM</name>
<proteinExistence type="inferred from homology"/>
<evidence type="ECO:0000256" key="11">
    <source>
        <dbReference type="HAMAP-Rule" id="MF_01209"/>
    </source>
</evidence>
<keyword evidence="11" id="KW-0028">Amino-acid biosynthesis</keyword>
<feature type="domain" description="Carbamoyl-phosphate synthase small subunit N-terminal" evidence="12">
    <location>
        <begin position="1"/>
        <end position="131"/>
    </location>
</feature>
<dbReference type="RefSeq" id="WP_033163338.1">
    <property type="nucleotide sequence ID" value="NZ_CACVPP010000042.1"/>
</dbReference>
<keyword evidence="8 11" id="KW-0665">Pyrimidine biosynthesis</keyword>
<comment type="catalytic activity">
    <reaction evidence="10 11">
        <text>L-glutamine + H2O = L-glutamate + NH4(+)</text>
        <dbReference type="Rhea" id="RHEA:15889"/>
        <dbReference type="ChEBI" id="CHEBI:15377"/>
        <dbReference type="ChEBI" id="CHEBI:28938"/>
        <dbReference type="ChEBI" id="CHEBI:29985"/>
        <dbReference type="ChEBI" id="CHEBI:58359"/>
    </reaction>
</comment>
<feature type="binding site" evidence="11">
    <location>
        <position position="250"/>
    </location>
    <ligand>
        <name>L-glutamine</name>
        <dbReference type="ChEBI" id="CHEBI:58359"/>
    </ligand>
</feature>
<dbReference type="InterPro" id="IPR006274">
    <property type="entry name" value="CarbamoylP_synth_ssu"/>
</dbReference>
<evidence type="ECO:0000256" key="1">
    <source>
        <dbReference type="ARBA" id="ARBA00004812"/>
    </source>
</evidence>
<comment type="caution">
    <text evidence="11">Lacks conserved residue(s) required for the propagation of feature annotation.</text>
</comment>
<evidence type="ECO:0000313" key="13">
    <source>
        <dbReference type="EMBL" id="SEI89297.1"/>
    </source>
</evidence>
<evidence type="ECO:0000256" key="7">
    <source>
        <dbReference type="ARBA" id="ARBA00022962"/>
    </source>
</evidence>
<dbReference type="UniPathway" id="UPA00068">
    <property type="reaction ID" value="UER00171"/>
</dbReference>
<dbReference type="Pfam" id="PF00988">
    <property type="entry name" value="CPSase_sm_chain"/>
    <property type="match status" value="1"/>
</dbReference>
<dbReference type="GO" id="GO:0004359">
    <property type="term" value="F:glutaminase activity"/>
    <property type="evidence" value="ECO:0007669"/>
    <property type="project" value="RHEA"/>
</dbReference>